<evidence type="ECO:0000313" key="3">
    <source>
        <dbReference type="Proteomes" id="UP000215086"/>
    </source>
</evidence>
<sequence length="45" mass="5141">MTRLLGVTGLKVLRQTKLFRVGCGLTIEEYVFIALLHGFFYEHLG</sequence>
<organism evidence="2 3">
    <name type="scientific">Thermogutta terrifontis</name>
    <dbReference type="NCBI Taxonomy" id="1331910"/>
    <lineage>
        <taxon>Bacteria</taxon>
        <taxon>Pseudomonadati</taxon>
        <taxon>Planctomycetota</taxon>
        <taxon>Planctomycetia</taxon>
        <taxon>Pirellulales</taxon>
        <taxon>Thermoguttaceae</taxon>
        <taxon>Thermogutta</taxon>
    </lineage>
</organism>
<keyword evidence="1" id="KW-1133">Transmembrane helix</keyword>
<evidence type="ECO:0000256" key="1">
    <source>
        <dbReference type="SAM" id="Phobius"/>
    </source>
</evidence>
<keyword evidence="3" id="KW-1185">Reference proteome</keyword>
<proteinExistence type="predicted"/>
<protein>
    <submittedName>
        <fullName evidence="2">Uncharacterized protein</fullName>
    </submittedName>
</protein>
<reference evidence="2 3" key="1">
    <citation type="journal article" name="Front. Microbiol.">
        <title>Sugar Metabolism of the First Thermophilic Planctomycete Thermogutta terrifontis: Comparative Genomic and Transcriptomic Approaches.</title>
        <authorList>
            <person name="Elcheninov A.G."/>
            <person name="Menzel P."/>
            <person name="Gudbergsdottir S.R."/>
            <person name="Slesarev A.I."/>
            <person name="Kadnikov V.V."/>
            <person name="Krogh A."/>
            <person name="Bonch-Osmolovskaya E.A."/>
            <person name="Peng X."/>
            <person name="Kublanov I.V."/>
        </authorList>
    </citation>
    <scope>NUCLEOTIDE SEQUENCE [LARGE SCALE GENOMIC DNA]</scope>
    <source>
        <strain evidence="2 3">R1</strain>
    </source>
</reference>
<keyword evidence="1" id="KW-0812">Transmembrane</keyword>
<dbReference type="KEGG" id="ttf:THTE_3899"/>
<gene>
    <name evidence="2" type="ORF">THTE_3899</name>
</gene>
<dbReference type="Proteomes" id="UP000215086">
    <property type="component" value="Chromosome"/>
</dbReference>
<dbReference type="RefSeq" id="WP_157732153.1">
    <property type="nucleotide sequence ID" value="NZ_CP018477.1"/>
</dbReference>
<keyword evidence="1" id="KW-0472">Membrane</keyword>
<evidence type="ECO:0000313" key="2">
    <source>
        <dbReference type="EMBL" id="ASV76500.1"/>
    </source>
</evidence>
<dbReference type="EMBL" id="CP018477">
    <property type="protein sequence ID" value="ASV76500.1"/>
    <property type="molecule type" value="Genomic_DNA"/>
</dbReference>
<accession>A0A286RKM3</accession>
<feature type="transmembrane region" description="Helical" evidence="1">
    <location>
        <begin position="21"/>
        <end position="41"/>
    </location>
</feature>
<dbReference type="AlphaFoldDB" id="A0A286RKM3"/>
<name>A0A286RKM3_9BACT</name>